<sequence>MPFAFFSAQGIRDVIQDDVSDENFEIFESPNKRKGVLVDLEQGVLFWRMEHPDAREQGMCSAKTSRD</sequence>
<dbReference type="RefSeq" id="XP_027620618.1">
    <property type="nucleotide sequence ID" value="XM_027764817.1"/>
</dbReference>
<name>A0A401H5I9_9APHY</name>
<protein>
    <submittedName>
        <fullName evidence="1">Uncharacterized protein</fullName>
    </submittedName>
</protein>
<dbReference type="AlphaFoldDB" id="A0A401H5I9"/>
<organism evidence="1 2">
    <name type="scientific">Sparassis crispa</name>
    <dbReference type="NCBI Taxonomy" id="139825"/>
    <lineage>
        <taxon>Eukaryota</taxon>
        <taxon>Fungi</taxon>
        <taxon>Dikarya</taxon>
        <taxon>Basidiomycota</taxon>
        <taxon>Agaricomycotina</taxon>
        <taxon>Agaricomycetes</taxon>
        <taxon>Polyporales</taxon>
        <taxon>Sparassidaceae</taxon>
        <taxon>Sparassis</taxon>
    </lineage>
</organism>
<dbReference type="EMBL" id="BFAD01000017">
    <property type="protein sequence ID" value="GBE89705.1"/>
    <property type="molecule type" value="Genomic_DNA"/>
</dbReference>
<evidence type="ECO:0000313" key="1">
    <source>
        <dbReference type="EMBL" id="GBE89705.1"/>
    </source>
</evidence>
<evidence type="ECO:0000313" key="2">
    <source>
        <dbReference type="Proteomes" id="UP000287166"/>
    </source>
</evidence>
<dbReference type="GeneID" id="38786622"/>
<dbReference type="InParanoid" id="A0A401H5I9"/>
<accession>A0A401H5I9</accession>
<reference evidence="1 2" key="1">
    <citation type="journal article" date="2018" name="Sci. Rep.">
        <title>Genome sequence of the cauliflower mushroom Sparassis crispa (Hanabiratake) and its association with beneficial usage.</title>
        <authorList>
            <person name="Kiyama R."/>
            <person name="Furutani Y."/>
            <person name="Kawaguchi K."/>
            <person name="Nakanishi T."/>
        </authorList>
    </citation>
    <scope>NUCLEOTIDE SEQUENCE [LARGE SCALE GENOMIC DNA]</scope>
</reference>
<comment type="caution">
    <text evidence="1">The sequence shown here is derived from an EMBL/GenBank/DDBJ whole genome shotgun (WGS) entry which is preliminary data.</text>
</comment>
<dbReference type="Proteomes" id="UP000287166">
    <property type="component" value="Unassembled WGS sequence"/>
</dbReference>
<gene>
    <name evidence="1" type="ORF">SCP_1700290</name>
</gene>
<keyword evidence="2" id="KW-1185">Reference proteome</keyword>
<proteinExistence type="predicted"/>